<evidence type="ECO:0000313" key="4">
    <source>
        <dbReference type="EMBL" id="CAF4197098.1"/>
    </source>
</evidence>
<proteinExistence type="predicted"/>
<protein>
    <submittedName>
        <fullName evidence="3">Uncharacterized protein</fullName>
    </submittedName>
</protein>
<dbReference type="Proteomes" id="UP000677228">
    <property type="component" value="Unassembled WGS sequence"/>
</dbReference>
<dbReference type="Proteomes" id="UP000681722">
    <property type="component" value="Unassembled WGS sequence"/>
</dbReference>
<organism evidence="3 6">
    <name type="scientific">Didymodactylos carnosus</name>
    <dbReference type="NCBI Taxonomy" id="1234261"/>
    <lineage>
        <taxon>Eukaryota</taxon>
        <taxon>Metazoa</taxon>
        <taxon>Spiralia</taxon>
        <taxon>Gnathifera</taxon>
        <taxon>Rotifera</taxon>
        <taxon>Eurotatoria</taxon>
        <taxon>Bdelloidea</taxon>
        <taxon>Philodinida</taxon>
        <taxon>Philodinidae</taxon>
        <taxon>Didymodactylos</taxon>
    </lineage>
</organism>
<dbReference type="AlphaFoldDB" id="A0A815UTQ7"/>
<dbReference type="EMBL" id="CAJOBA010047082">
    <property type="protein sequence ID" value="CAF4197098.1"/>
    <property type="molecule type" value="Genomic_DNA"/>
</dbReference>
<dbReference type="EMBL" id="CAJNOQ010023927">
    <property type="protein sequence ID" value="CAF1521646.1"/>
    <property type="molecule type" value="Genomic_DNA"/>
</dbReference>
<evidence type="ECO:0000313" key="6">
    <source>
        <dbReference type="Proteomes" id="UP000663829"/>
    </source>
</evidence>
<dbReference type="EMBL" id="CAJNOK010025380">
    <property type="protein sequence ID" value="CAF1389318.1"/>
    <property type="molecule type" value="Genomic_DNA"/>
</dbReference>
<sequence>MISSIKGQNLNLKKYMQYDHLSDFACKFVNQPLDLMDRTQLEVTEVSSFDHRTDDNDGDGSNNNARNPTNMDISFNPLPHLHTTSEKTENKNSEDKDGFDSNDDYDNDQRHATLSNYNNDCLSVADKNQLAWKEFHMINTYSTQLDTNEFYEHLEDLKHLFLSWTGK</sequence>
<reference evidence="3" key="1">
    <citation type="submission" date="2021-02" db="EMBL/GenBank/DDBJ databases">
        <authorList>
            <person name="Nowell W R."/>
        </authorList>
    </citation>
    <scope>NUCLEOTIDE SEQUENCE</scope>
</reference>
<gene>
    <name evidence="3" type="ORF">GPM918_LOCUS37577</name>
    <name evidence="2" type="ORF">OVA965_LOCUS32496</name>
    <name evidence="5" type="ORF">SRO942_LOCUS38349</name>
    <name evidence="4" type="ORF">TMI583_LOCUS33354</name>
</gene>
<feature type="region of interest" description="Disordered" evidence="1">
    <location>
        <begin position="48"/>
        <end position="111"/>
    </location>
</feature>
<name>A0A815UTQ7_9BILA</name>
<keyword evidence="6" id="KW-1185">Reference proteome</keyword>
<evidence type="ECO:0000313" key="3">
    <source>
        <dbReference type="EMBL" id="CAF1521646.1"/>
    </source>
</evidence>
<feature type="compositionally biased region" description="Basic and acidic residues" evidence="1">
    <location>
        <begin position="83"/>
        <end position="99"/>
    </location>
</feature>
<dbReference type="Proteomes" id="UP000682733">
    <property type="component" value="Unassembled WGS sequence"/>
</dbReference>
<dbReference type="EMBL" id="CAJOBC010089486">
    <property type="protein sequence ID" value="CAF4380909.1"/>
    <property type="molecule type" value="Genomic_DNA"/>
</dbReference>
<evidence type="ECO:0000313" key="5">
    <source>
        <dbReference type="EMBL" id="CAF4380909.1"/>
    </source>
</evidence>
<accession>A0A815UTQ7</accession>
<evidence type="ECO:0000313" key="2">
    <source>
        <dbReference type="EMBL" id="CAF1389318.1"/>
    </source>
</evidence>
<evidence type="ECO:0000256" key="1">
    <source>
        <dbReference type="SAM" id="MobiDB-lite"/>
    </source>
</evidence>
<comment type="caution">
    <text evidence="3">The sequence shown here is derived from an EMBL/GenBank/DDBJ whole genome shotgun (WGS) entry which is preliminary data.</text>
</comment>
<dbReference type="Proteomes" id="UP000663829">
    <property type="component" value="Unassembled WGS sequence"/>
</dbReference>